<dbReference type="Gene3D" id="3.40.50.720">
    <property type="entry name" value="NAD(P)-binding Rossmann-like Domain"/>
    <property type="match status" value="1"/>
</dbReference>
<dbReference type="PANTHER" id="PTHR43391:SF14">
    <property type="entry name" value="DEHYDROGENASE_REDUCTASE SDR FAMILY PROTEIN 7-LIKE"/>
    <property type="match status" value="1"/>
</dbReference>
<comment type="caution">
    <text evidence="4">The sequence shown here is derived from an EMBL/GenBank/DDBJ whole genome shotgun (WGS) entry which is preliminary data.</text>
</comment>
<keyword evidence="3" id="KW-0560">Oxidoreductase</keyword>
<dbReference type="GO" id="GO:0016491">
    <property type="term" value="F:oxidoreductase activity"/>
    <property type="evidence" value="ECO:0007669"/>
    <property type="project" value="UniProtKB-KW"/>
</dbReference>
<gene>
    <name evidence="4" type="ORF">C3928_09020</name>
</gene>
<dbReference type="Pfam" id="PF00106">
    <property type="entry name" value="adh_short"/>
    <property type="match status" value="1"/>
</dbReference>
<dbReference type="EMBL" id="PQWY01000012">
    <property type="protein sequence ID" value="PPK30211.1"/>
    <property type="molecule type" value="Genomic_DNA"/>
</dbReference>
<keyword evidence="2" id="KW-0521">NADP</keyword>
<dbReference type="Proteomes" id="UP000239239">
    <property type="component" value="Unassembled WGS sequence"/>
</dbReference>
<proteinExistence type="inferred from homology"/>
<reference evidence="4 5" key="1">
    <citation type="submission" date="2018-02" db="EMBL/GenBank/DDBJ databases">
        <title>Draft genome sequences of four Legionella pneumophila clinical strains isolated in Ontario.</title>
        <authorList>
            <person name="Fortuna A."/>
            <person name="Ramnarine R."/>
            <person name="Li A."/>
            <person name="Frantz C."/>
            <person name="Mallo G."/>
        </authorList>
    </citation>
    <scope>NUCLEOTIDE SEQUENCE [LARGE SCALE GENOMIC DNA]</scope>
    <source>
        <strain evidence="4 5">LG61</strain>
    </source>
</reference>
<evidence type="ECO:0000256" key="2">
    <source>
        <dbReference type="ARBA" id="ARBA00022857"/>
    </source>
</evidence>
<evidence type="ECO:0000313" key="5">
    <source>
        <dbReference type="Proteomes" id="UP000239239"/>
    </source>
</evidence>
<dbReference type="AlphaFoldDB" id="A0A2S6EYG7"/>
<dbReference type="InterPro" id="IPR002347">
    <property type="entry name" value="SDR_fam"/>
</dbReference>
<dbReference type="InterPro" id="IPR020904">
    <property type="entry name" value="Sc_DH/Rdtase_CS"/>
</dbReference>
<comment type="similarity">
    <text evidence="1">Belongs to the short-chain dehydrogenases/reductases (SDR) family.</text>
</comment>
<sequence length="255" mass="29070">MPHAFRSCNSFRNHKMMQRKWVILGATSVIAEQFAHLAALAGNHLCLVARNSEQLALISKDIQLRYKIPCDAIAMNLSEPNEQLLTILETGERELDLFIAHCDFTDNSHLNPQSIKHLIDTNISSTAILINTYLQSTQERHHIVYLSSVAACRGRAKNSLYGASKAAIELFLEGLQQKATPRQNILIARLGYIDTRQTYGLSGIFYAAQPHECAKACWEKINHKKRFFYYPSFWKVIMGIITKLPFFIYKRIGKI</sequence>
<dbReference type="OrthoDB" id="335726at2"/>
<dbReference type="PANTHER" id="PTHR43391">
    <property type="entry name" value="RETINOL DEHYDROGENASE-RELATED"/>
    <property type="match status" value="1"/>
</dbReference>
<accession>A0A2S6EYG7</accession>
<dbReference type="SUPFAM" id="SSF51735">
    <property type="entry name" value="NAD(P)-binding Rossmann-fold domains"/>
    <property type="match status" value="1"/>
</dbReference>
<evidence type="ECO:0000256" key="1">
    <source>
        <dbReference type="ARBA" id="ARBA00006484"/>
    </source>
</evidence>
<protein>
    <submittedName>
        <fullName evidence="4">Short-chain dehydrogenase</fullName>
    </submittedName>
</protein>
<evidence type="ECO:0000256" key="3">
    <source>
        <dbReference type="ARBA" id="ARBA00023002"/>
    </source>
</evidence>
<organism evidence="4 5">
    <name type="scientific">Legionella pneumophila</name>
    <dbReference type="NCBI Taxonomy" id="446"/>
    <lineage>
        <taxon>Bacteria</taxon>
        <taxon>Pseudomonadati</taxon>
        <taxon>Pseudomonadota</taxon>
        <taxon>Gammaproteobacteria</taxon>
        <taxon>Legionellales</taxon>
        <taxon>Legionellaceae</taxon>
        <taxon>Legionella</taxon>
    </lineage>
</organism>
<name>A0A2S6EYG7_LEGPN</name>
<dbReference type="PROSITE" id="PS00061">
    <property type="entry name" value="ADH_SHORT"/>
    <property type="match status" value="1"/>
</dbReference>
<evidence type="ECO:0000313" key="4">
    <source>
        <dbReference type="EMBL" id="PPK30211.1"/>
    </source>
</evidence>
<dbReference type="InterPro" id="IPR036291">
    <property type="entry name" value="NAD(P)-bd_dom_sf"/>
</dbReference>